<dbReference type="PANTHER" id="PTHR24103">
    <property type="entry name" value="E3 UBIQUITIN-PROTEIN LIGASE TRIM"/>
    <property type="match status" value="1"/>
</dbReference>
<gene>
    <name evidence="8" type="ORF">COCON_G00206740</name>
</gene>
<evidence type="ECO:0000313" key="9">
    <source>
        <dbReference type="Proteomes" id="UP001152803"/>
    </source>
</evidence>
<accession>A0A9Q1HPK5</accession>
<reference evidence="8" key="1">
    <citation type="journal article" date="2023" name="Science">
        <title>Genome structures resolve the early diversification of teleost fishes.</title>
        <authorList>
            <person name="Parey E."/>
            <person name="Louis A."/>
            <person name="Montfort J."/>
            <person name="Bouchez O."/>
            <person name="Roques C."/>
            <person name="Iampietro C."/>
            <person name="Lluch J."/>
            <person name="Castinel A."/>
            <person name="Donnadieu C."/>
            <person name="Desvignes T."/>
            <person name="Floi Bucao C."/>
            <person name="Jouanno E."/>
            <person name="Wen M."/>
            <person name="Mejri S."/>
            <person name="Dirks R."/>
            <person name="Jansen H."/>
            <person name="Henkel C."/>
            <person name="Chen W.J."/>
            <person name="Zahm M."/>
            <person name="Cabau C."/>
            <person name="Klopp C."/>
            <person name="Thompson A.W."/>
            <person name="Robinson-Rechavi M."/>
            <person name="Braasch I."/>
            <person name="Lecointre G."/>
            <person name="Bobe J."/>
            <person name="Postlethwait J.H."/>
            <person name="Berthelot C."/>
            <person name="Roest Crollius H."/>
            <person name="Guiguen Y."/>
        </authorList>
    </citation>
    <scope>NUCLEOTIDE SEQUENCE</scope>
    <source>
        <strain evidence="8">Concon-B</strain>
    </source>
</reference>
<feature type="domain" description="B box-type" evidence="7">
    <location>
        <begin position="327"/>
        <end position="370"/>
    </location>
</feature>
<dbReference type="SMART" id="SM00336">
    <property type="entry name" value="BBOX"/>
    <property type="match status" value="2"/>
</dbReference>
<evidence type="ECO:0000256" key="4">
    <source>
        <dbReference type="PROSITE-ProRule" id="PRU00024"/>
    </source>
</evidence>
<keyword evidence="9" id="KW-1185">Reference proteome</keyword>
<dbReference type="OrthoDB" id="8922241at2759"/>
<evidence type="ECO:0000259" key="7">
    <source>
        <dbReference type="PROSITE" id="PS50119"/>
    </source>
</evidence>
<dbReference type="EMBL" id="JAFJMO010000016">
    <property type="protein sequence ID" value="KAJ8254062.1"/>
    <property type="molecule type" value="Genomic_DNA"/>
</dbReference>
<dbReference type="Pfam" id="PF00643">
    <property type="entry name" value="zf-B_box"/>
    <property type="match status" value="2"/>
</dbReference>
<feature type="region of interest" description="Disordered" evidence="5">
    <location>
        <begin position="87"/>
        <end position="106"/>
    </location>
</feature>
<dbReference type="Proteomes" id="UP001152803">
    <property type="component" value="Unassembled WGS sequence"/>
</dbReference>
<keyword evidence="3" id="KW-0862">Zinc</keyword>
<protein>
    <recommendedName>
        <fullName evidence="10">RING-type domain-containing protein</fullName>
    </recommendedName>
</protein>
<dbReference type="Gene3D" id="3.30.40.10">
    <property type="entry name" value="Zinc/RING finger domain, C3HC4 (zinc finger)"/>
    <property type="match status" value="1"/>
</dbReference>
<sequence length="539" mass="59760">MSTSVTLNLRTRVVSILDVLAKSAIAEISKVIDEGTEELRLEMSRSKKENTTLKRRLLLMEKHLQSARRHGKIRAIERDRIRTSVSDEIRKTDTSDSDSYEEEESLSTDSMFGKEWSINLWKDGELAAMKEEEAPLQPVINEEATQTVDDRPDLFSIKVELFEQKLEDTDPQEGLKISKEEESLSTDSMFGKEWSINLWKDGELAAMKEEEAPLQPVINEEATQTVDDRPDLFSIKVELFEQKLEDTDPQEGLKISSCFESESDSTERQYIKESYPQPAPTEIMEEPYARATSAGGRLEQDTLPITLEGTAESHASPAPPQSTAESGDAQPCFLREHDRRLTLFCLEDLRPVCPACPGSASHSGHRVYPLKEATHDCKVPSQNCLCSVCSALALAVAVIDMGLRLKQGDGMEAVSPSALEDDPSCGVCREVFDEPLVLSCVCCGCSFCSACLLRHWEQNGSQECPLCDRTSHTVCAEHDRRLTLFCLEDLRPVCPACPGSASHSGHRVYPLKEATHDCKVPSQNCPRSVCSALALGTVG</sequence>
<keyword evidence="2 4" id="KW-0863">Zinc-finger</keyword>
<organism evidence="8 9">
    <name type="scientific">Conger conger</name>
    <name type="common">Conger eel</name>
    <name type="synonym">Muraena conger</name>
    <dbReference type="NCBI Taxonomy" id="82655"/>
    <lineage>
        <taxon>Eukaryota</taxon>
        <taxon>Metazoa</taxon>
        <taxon>Chordata</taxon>
        <taxon>Craniata</taxon>
        <taxon>Vertebrata</taxon>
        <taxon>Euteleostomi</taxon>
        <taxon>Actinopterygii</taxon>
        <taxon>Neopterygii</taxon>
        <taxon>Teleostei</taxon>
        <taxon>Anguilliformes</taxon>
        <taxon>Congridae</taxon>
        <taxon>Conger</taxon>
    </lineage>
</organism>
<keyword evidence="1" id="KW-0479">Metal-binding</keyword>
<evidence type="ECO:0000259" key="6">
    <source>
        <dbReference type="PROSITE" id="PS50089"/>
    </source>
</evidence>
<name>A0A9Q1HPK5_CONCO</name>
<dbReference type="Gene3D" id="3.30.160.60">
    <property type="entry name" value="Classic Zinc Finger"/>
    <property type="match status" value="2"/>
</dbReference>
<evidence type="ECO:0000256" key="2">
    <source>
        <dbReference type="ARBA" id="ARBA00022771"/>
    </source>
</evidence>
<dbReference type="SUPFAM" id="SSF57845">
    <property type="entry name" value="B-box zinc-binding domain"/>
    <property type="match status" value="2"/>
</dbReference>
<proteinExistence type="predicted"/>
<dbReference type="InterPro" id="IPR000315">
    <property type="entry name" value="Znf_B-box"/>
</dbReference>
<evidence type="ECO:0000256" key="5">
    <source>
        <dbReference type="SAM" id="MobiDB-lite"/>
    </source>
</evidence>
<feature type="domain" description="B box-type" evidence="7">
    <location>
        <begin position="470"/>
        <end position="511"/>
    </location>
</feature>
<feature type="compositionally biased region" description="Acidic residues" evidence="5">
    <location>
        <begin position="95"/>
        <end position="106"/>
    </location>
</feature>
<comment type="caution">
    <text evidence="8">The sequence shown here is derived from an EMBL/GenBank/DDBJ whole genome shotgun (WGS) entry which is preliminary data.</text>
</comment>
<dbReference type="InterPro" id="IPR013083">
    <property type="entry name" value="Znf_RING/FYVE/PHD"/>
</dbReference>
<evidence type="ECO:0008006" key="10">
    <source>
        <dbReference type="Google" id="ProtNLM"/>
    </source>
</evidence>
<dbReference type="PROSITE" id="PS50119">
    <property type="entry name" value="ZF_BBOX"/>
    <property type="match status" value="2"/>
</dbReference>
<evidence type="ECO:0000256" key="3">
    <source>
        <dbReference type="ARBA" id="ARBA00022833"/>
    </source>
</evidence>
<evidence type="ECO:0000256" key="1">
    <source>
        <dbReference type="ARBA" id="ARBA00022723"/>
    </source>
</evidence>
<dbReference type="AlphaFoldDB" id="A0A9Q1HPK5"/>
<dbReference type="GO" id="GO:0008270">
    <property type="term" value="F:zinc ion binding"/>
    <property type="evidence" value="ECO:0007669"/>
    <property type="project" value="UniProtKB-KW"/>
</dbReference>
<dbReference type="SUPFAM" id="SSF57850">
    <property type="entry name" value="RING/U-box"/>
    <property type="match status" value="1"/>
</dbReference>
<dbReference type="InterPro" id="IPR001841">
    <property type="entry name" value="Znf_RING"/>
</dbReference>
<feature type="domain" description="RING-type" evidence="6">
    <location>
        <begin position="425"/>
        <end position="468"/>
    </location>
</feature>
<dbReference type="PROSITE" id="PS50089">
    <property type="entry name" value="ZF_RING_2"/>
    <property type="match status" value="1"/>
</dbReference>
<dbReference type="InterPro" id="IPR050143">
    <property type="entry name" value="TRIM/RBCC"/>
</dbReference>
<evidence type="ECO:0000313" key="8">
    <source>
        <dbReference type="EMBL" id="KAJ8254062.1"/>
    </source>
</evidence>
<feature type="region of interest" description="Disordered" evidence="5">
    <location>
        <begin position="260"/>
        <end position="283"/>
    </location>
</feature>